<evidence type="ECO:0000256" key="2">
    <source>
        <dbReference type="ARBA" id="ARBA00012732"/>
    </source>
</evidence>
<dbReference type="SUPFAM" id="SSF53955">
    <property type="entry name" value="Lysozyme-like"/>
    <property type="match status" value="1"/>
</dbReference>
<dbReference type="Proteomes" id="UP000837857">
    <property type="component" value="Chromosome 25"/>
</dbReference>
<dbReference type="SMART" id="SM00263">
    <property type="entry name" value="LYZ1"/>
    <property type="match status" value="1"/>
</dbReference>
<keyword evidence="13" id="KW-1185">Reference proteome</keyword>
<feature type="non-terminal residue" evidence="12">
    <location>
        <position position="250"/>
    </location>
</feature>
<keyword evidence="6" id="KW-0378">Hydrolase</keyword>
<dbReference type="InterPro" id="IPR019799">
    <property type="entry name" value="Glyco_hydro_22_CS"/>
</dbReference>
<sequence length="250" mass="29211">MCYTPTQILLSSFSLRASAIARGVGDLTTDGIKFTRCRLATALQRTRLIEKTFLGNYIMRDARMHFVILLCLLLTNVRAKRFETRCKLVRELLRVNISNDAFLGQWVCLIEKVSNRDTKAYTVTPSGKKSYGLYQIPSRWCREGKKGGECNIPCEALLDDDIRDDTVCAINIFNREGFKYWNQWTVRCKNDKLITNEIYKCPDLMGQRTRIKRDAQRRSKLHLAINDLHRSYLYSYYFNNITNELNHLDR</sequence>
<dbReference type="PANTHER" id="PTHR11407">
    <property type="entry name" value="LYSOZYME C"/>
    <property type="match status" value="1"/>
</dbReference>
<dbReference type="EC" id="3.2.1.17" evidence="2"/>
<evidence type="ECO:0000256" key="1">
    <source>
        <dbReference type="ARBA" id="ARBA00000632"/>
    </source>
</evidence>
<dbReference type="EMBL" id="OW152837">
    <property type="protein sequence ID" value="CAH2058195.1"/>
    <property type="molecule type" value="Genomic_DNA"/>
</dbReference>
<proteinExistence type="inferred from homology"/>
<evidence type="ECO:0000256" key="8">
    <source>
        <dbReference type="ARBA" id="ARBA00023295"/>
    </source>
</evidence>
<dbReference type="PRINTS" id="PR00135">
    <property type="entry name" value="LYZLACT"/>
</dbReference>
<name>A0ABN8IIS3_9NEOP</name>
<feature type="domain" description="Glycosyl hydrolases family 22 (GH22)" evidence="11">
    <location>
        <begin position="150"/>
        <end position="168"/>
    </location>
</feature>
<comment type="similarity">
    <text evidence="10">Belongs to the glycosyl hydrolase 22 family.</text>
</comment>
<keyword evidence="4" id="KW-0929">Antimicrobial</keyword>
<organism evidence="12 13">
    <name type="scientific">Iphiclides podalirius</name>
    <name type="common">scarce swallowtail</name>
    <dbReference type="NCBI Taxonomy" id="110791"/>
    <lineage>
        <taxon>Eukaryota</taxon>
        <taxon>Metazoa</taxon>
        <taxon>Ecdysozoa</taxon>
        <taxon>Arthropoda</taxon>
        <taxon>Hexapoda</taxon>
        <taxon>Insecta</taxon>
        <taxon>Pterygota</taxon>
        <taxon>Neoptera</taxon>
        <taxon>Endopterygota</taxon>
        <taxon>Lepidoptera</taxon>
        <taxon>Glossata</taxon>
        <taxon>Ditrysia</taxon>
        <taxon>Papilionoidea</taxon>
        <taxon>Papilionidae</taxon>
        <taxon>Papilioninae</taxon>
        <taxon>Iphiclides</taxon>
    </lineage>
</organism>
<dbReference type="CDD" id="cd16899">
    <property type="entry name" value="LYZ_C_invert"/>
    <property type="match status" value="1"/>
</dbReference>
<evidence type="ECO:0000256" key="9">
    <source>
        <dbReference type="ARBA" id="ARBA00031262"/>
    </source>
</evidence>
<dbReference type="Pfam" id="PF00062">
    <property type="entry name" value="Lys"/>
    <property type="match status" value="1"/>
</dbReference>
<evidence type="ECO:0000256" key="10">
    <source>
        <dbReference type="RuleBase" id="RU004440"/>
    </source>
</evidence>
<keyword evidence="5" id="KW-0081">Bacteriolytic enzyme</keyword>
<evidence type="ECO:0000256" key="7">
    <source>
        <dbReference type="ARBA" id="ARBA00023157"/>
    </source>
</evidence>
<dbReference type="Gene3D" id="1.10.530.10">
    <property type="match status" value="1"/>
</dbReference>
<evidence type="ECO:0000256" key="4">
    <source>
        <dbReference type="ARBA" id="ARBA00022529"/>
    </source>
</evidence>
<evidence type="ECO:0000256" key="5">
    <source>
        <dbReference type="ARBA" id="ARBA00022638"/>
    </source>
</evidence>
<dbReference type="PROSITE" id="PS00128">
    <property type="entry name" value="GLYCOSYL_HYDROL_F22_1"/>
    <property type="match status" value="1"/>
</dbReference>
<evidence type="ECO:0000259" key="11">
    <source>
        <dbReference type="PROSITE" id="PS00128"/>
    </source>
</evidence>
<dbReference type="InterPro" id="IPR001916">
    <property type="entry name" value="Glyco_hydro_22"/>
</dbReference>
<reference evidence="12" key="1">
    <citation type="submission" date="2022-03" db="EMBL/GenBank/DDBJ databases">
        <authorList>
            <person name="Martin H S."/>
        </authorList>
    </citation>
    <scope>NUCLEOTIDE SEQUENCE</scope>
</reference>
<comment type="catalytic activity">
    <reaction evidence="1">
        <text>Hydrolysis of (1-&gt;4)-beta-linkages between N-acetylmuramic acid and N-acetyl-D-glucosamine residues in a peptidoglycan and between N-acetyl-D-glucosamine residues in chitodextrins.</text>
        <dbReference type="EC" id="3.2.1.17"/>
    </reaction>
</comment>
<evidence type="ECO:0000256" key="6">
    <source>
        <dbReference type="ARBA" id="ARBA00022801"/>
    </source>
</evidence>
<gene>
    <name evidence="12" type="ORF">IPOD504_LOCUS10483</name>
</gene>
<keyword evidence="8" id="KW-0326">Glycosidase</keyword>
<evidence type="ECO:0000256" key="3">
    <source>
        <dbReference type="ARBA" id="ARBA00020438"/>
    </source>
</evidence>
<accession>A0ABN8IIS3</accession>
<evidence type="ECO:0000313" key="13">
    <source>
        <dbReference type="Proteomes" id="UP000837857"/>
    </source>
</evidence>
<dbReference type="PANTHER" id="PTHR11407:SF63">
    <property type="entry name" value="LYSOZYME C"/>
    <property type="match status" value="1"/>
</dbReference>
<protein>
    <recommendedName>
        <fullName evidence="3">Lysozyme</fullName>
        <ecNumber evidence="2">3.2.1.17</ecNumber>
    </recommendedName>
    <alternativeName>
        <fullName evidence="9">1,4-beta-N-acetylmuramidase</fullName>
    </alternativeName>
</protein>
<dbReference type="PROSITE" id="PS51348">
    <property type="entry name" value="GLYCOSYL_HYDROL_F22_2"/>
    <property type="match status" value="1"/>
</dbReference>
<dbReference type="InterPro" id="IPR023346">
    <property type="entry name" value="Lysozyme-like_dom_sf"/>
</dbReference>
<evidence type="ECO:0000313" key="12">
    <source>
        <dbReference type="EMBL" id="CAH2058195.1"/>
    </source>
</evidence>
<keyword evidence="7" id="KW-1015">Disulfide bond</keyword>